<keyword evidence="1" id="KW-0255">Endonuclease</keyword>
<dbReference type="Gene3D" id="1.10.150.20">
    <property type="entry name" value="5' to 3' exonuclease, C-terminal subdomain"/>
    <property type="match status" value="1"/>
</dbReference>
<sequence>MERLSSVFADFHIHIGSTDDGKPVKISASRNLTFAHIAREAADRKGINLIGIIDCHAPGVQRDILRLLDRGEMAEHVDGGIRYRTTTIMLGCELEVKEDGRGAAHYLVYFPYLADMQDWTAWLSRHVKNIHLSSQRVYASARQVQQEVVDRGGLFIPAHIFTPHKSLYGSCTDAMADVLNPDQVSAVELGLSADTSMASRISELDVLPFLTNSDAHSLPKIAREYNELLLKEPTFAEWKAALGGEQGRAIQANYGLLPALGKYHQTTCAACGQKLNANEPSEVCPVCGKVRKTTGVAHRIETIADRKEPDDQRRPPYKLQVPLEFIPGIGKQMLDKLLQHFGTEMNVLHHVPAEELARVCGEQLAGRIDRARSGQLDIESGGGGRYGKLK</sequence>
<gene>
    <name evidence="1" type="ORF">ACFSUC_14740</name>
</gene>
<dbReference type="SUPFAM" id="SSF89550">
    <property type="entry name" value="PHP domain-like"/>
    <property type="match status" value="1"/>
</dbReference>
<proteinExistence type="predicted"/>
<dbReference type="EMBL" id="JBHUMM010000043">
    <property type="protein sequence ID" value="MFD2672823.1"/>
    <property type="molecule type" value="Genomic_DNA"/>
</dbReference>
<dbReference type="PANTHER" id="PTHR40084">
    <property type="entry name" value="PHOSPHOHYDROLASE, PHP FAMILY"/>
    <property type="match status" value="1"/>
</dbReference>
<dbReference type="Proteomes" id="UP001597497">
    <property type="component" value="Unassembled WGS sequence"/>
</dbReference>
<dbReference type="SUPFAM" id="SSF47781">
    <property type="entry name" value="RuvA domain 2-like"/>
    <property type="match status" value="1"/>
</dbReference>
<dbReference type="PANTHER" id="PTHR40084:SF1">
    <property type="entry name" value="PHOSPHOTRANSFERASE"/>
    <property type="match status" value="1"/>
</dbReference>
<evidence type="ECO:0000313" key="2">
    <source>
        <dbReference type="Proteomes" id="UP001597497"/>
    </source>
</evidence>
<organism evidence="1 2">
    <name type="scientific">Marinicrinis sediminis</name>
    <dbReference type="NCBI Taxonomy" id="1652465"/>
    <lineage>
        <taxon>Bacteria</taxon>
        <taxon>Bacillati</taxon>
        <taxon>Bacillota</taxon>
        <taxon>Bacilli</taxon>
        <taxon>Bacillales</taxon>
        <taxon>Paenibacillaceae</taxon>
    </lineage>
</organism>
<reference evidence="2" key="1">
    <citation type="journal article" date="2019" name="Int. J. Syst. Evol. Microbiol.">
        <title>The Global Catalogue of Microorganisms (GCM) 10K type strain sequencing project: providing services to taxonomists for standard genome sequencing and annotation.</title>
        <authorList>
            <consortium name="The Broad Institute Genomics Platform"/>
            <consortium name="The Broad Institute Genome Sequencing Center for Infectious Disease"/>
            <person name="Wu L."/>
            <person name="Ma J."/>
        </authorList>
    </citation>
    <scope>NUCLEOTIDE SEQUENCE [LARGE SCALE GENOMIC DNA]</scope>
    <source>
        <strain evidence="2">KCTC 33676</strain>
    </source>
</reference>
<dbReference type="GO" id="GO:0004519">
    <property type="term" value="F:endonuclease activity"/>
    <property type="evidence" value="ECO:0007669"/>
    <property type="project" value="UniProtKB-KW"/>
</dbReference>
<dbReference type="CDD" id="cd19067">
    <property type="entry name" value="PfuEndoQ-like"/>
    <property type="match status" value="1"/>
</dbReference>
<dbReference type="InterPro" id="IPR016195">
    <property type="entry name" value="Pol/histidinol_Pase-like"/>
</dbReference>
<accession>A0ABW5RCY6</accession>
<protein>
    <submittedName>
        <fullName evidence="1">Endonuclease Q family protein</fullName>
    </submittedName>
</protein>
<dbReference type="InterPro" id="IPR010994">
    <property type="entry name" value="RuvA_2-like"/>
</dbReference>
<keyword evidence="1" id="KW-0378">Hydrolase</keyword>
<keyword evidence="2" id="KW-1185">Reference proteome</keyword>
<dbReference type="RefSeq" id="WP_379930384.1">
    <property type="nucleotide sequence ID" value="NZ_JBHUMM010000043.1"/>
</dbReference>
<keyword evidence="1" id="KW-0540">Nuclease</keyword>
<comment type="caution">
    <text evidence="1">The sequence shown here is derived from an EMBL/GenBank/DDBJ whole genome shotgun (WGS) entry which is preliminary data.</text>
</comment>
<evidence type="ECO:0000313" key="1">
    <source>
        <dbReference type="EMBL" id="MFD2672823.1"/>
    </source>
</evidence>
<dbReference type="Gene3D" id="3.20.20.140">
    <property type="entry name" value="Metal-dependent hydrolases"/>
    <property type="match status" value="1"/>
</dbReference>
<name>A0ABW5RCY6_9BACL</name>